<keyword evidence="1" id="KW-0812">Transmembrane</keyword>
<reference evidence="2" key="1">
    <citation type="journal article" date="2022" name="J Environ Chem Eng">
        <title>Biodegradation of petroleum oil using a constructed nonpathogenic and heavy metal-tolerant bacterial consortium isolated from marine sponges.</title>
        <authorList>
            <person name="Dechsakulwatana C."/>
            <person name="Rungsihiranrut A."/>
            <person name="Muangchinda C."/>
            <person name="Ningthoujam R."/>
            <person name="Klankeo P."/>
            <person name="Pinyakong O."/>
        </authorList>
    </citation>
    <scope>NUCLEOTIDE SEQUENCE</scope>
    <source>
        <strain evidence="2">TL01-2</strain>
    </source>
</reference>
<proteinExistence type="predicted"/>
<sequence length="248" mass="28356">MKKSNLIMNVCILVLGIVSGIITYQTIDLTSFKSKSILMAILFTKLNVSIVACVAYTILFLFVKTLLTSETKSFGIPKFLTWEAKDAPVETVLSQTETMLSNSTFLNSFRIASQYPLLASVERDQHINVFLKKIVEEIHLFWKNESGLNLQYNMVEYNEIEDETIKELFEESLESGKAEIMEQVGLVKKSRVLLYAYEFEDKQYAVIFKSYKALSHSDAEFVTAMFGMGFDWYAYATLLLDMQEGHSE</sequence>
<protein>
    <submittedName>
        <fullName evidence="2">Uncharacterized protein</fullName>
    </submittedName>
</protein>
<reference evidence="2" key="2">
    <citation type="submission" date="2022-12" db="EMBL/GenBank/DDBJ databases">
        <authorList>
            <person name="Dechsakulwatana C."/>
            <person name="Rungsihiranrut A."/>
            <person name="Muangchinda C."/>
            <person name="Ningthoujam R."/>
            <person name="Klankeo P."/>
            <person name="Pinyakong O."/>
        </authorList>
    </citation>
    <scope>NUCLEOTIDE SEQUENCE</scope>
    <source>
        <strain evidence="2">TL01-2</strain>
    </source>
</reference>
<feature type="transmembrane region" description="Helical" evidence="1">
    <location>
        <begin position="36"/>
        <end position="63"/>
    </location>
</feature>
<gene>
    <name evidence="2" type="ORF">O0Q50_23065</name>
</gene>
<keyword evidence="1" id="KW-0472">Membrane</keyword>
<evidence type="ECO:0000313" key="2">
    <source>
        <dbReference type="EMBL" id="MDU9694067.1"/>
    </source>
</evidence>
<name>A0AAX6NE56_PRIAR</name>
<dbReference type="Proteomes" id="UP001269400">
    <property type="component" value="Unassembled WGS sequence"/>
</dbReference>
<comment type="caution">
    <text evidence="2">The sequence shown here is derived from an EMBL/GenBank/DDBJ whole genome shotgun (WGS) entry which is preliminary data.</text>
</comment>
<evidence type="ECO:0000313" key="3">
    <source>
        <dbReference type="Proteomes" id="UP001269400"/>
    </source>
</evidence>
<feature type="transmembrane region" description="Helical" evidence="1">
    <location>
        <begin position="6"/>
        <end position="24"/>
    </location>
</feature>
<evidence type="ECO:0000256" key="1">
    <source>
        <dbReference type="SAM" id="Phobius"/>
    </source>
</evidence>
<organism evidence="2 3">
    <name type="scientific">Priestia aryabhattai</name>
    <name type="common">Bacillus aryabhattai</name>
    <dbReference type="NCBI Taxonomy" id="412384"/>
    <lineage>
        <taxon>Bacteria</taxon>
        <taxon>Bacillati</taxon>
        <taxon>Bacillota</taxon>
        <taxon>Bacilli</taxon>
        <taxon>Bacillales</taxon>
        <taxon>Bacillaceae</taxon>
        <taxon>Priestia</taxon>
    </lineage>
</organism>
<dbReference type="RefSeq" id="WP_316911283.1">
    <property type="nucleotide sequence ID" value="NZ_JAPTGD010000002.1"/>
</dbReference>
<dbReference type="EMBL" id="JAPTGD010000002">
    <property type="protein sequence ID" value="MDU9694067.1"/>
    <property type="molecule type" value="Genomic_DNA"/>
</dbReference>
<accession>A0AAX6NE56</accession>
<dbReference type="AlphaFoldDB" id="A0AAX6NE56"/>
<keyword evidence="1" id="KW-1133">Transmembrane helix</keyword>